<dbReference type="EMBL" id="HACA01028607">
    <property type="protein sequence ID" value="CDW45968.1"/>
    <property type="molecule type" value="Transcribed_RNA"/>
</dbReference>
<feature type="domain" description="AMP-dependent synthetase/ligase" evidence="5">
    <location>
        <begin position="62"/>
        <end position="460"/>
    </location>
</feature>
<dbReference type="PROSITE" id="PS00455">
    <property type="entry name" value="AMP_BINDING"/>
    <property type="match status" value="1"/>
</dbReference>
<dbReference type="Gene3D" id="3.40.50.12780">
    <property type="entry name" value="N-terminal domain of ligase-like"/>
    <property type="match status" value="2"/>
</dbReference>
<dbReference type="GO" id="GO:0004467">
    <property type="term" value="F:long-chain fatty acid-CoA ligase activity"/>
    <property type="evidence" value="ECO:0007669"/>
    <property type="project" value="UniProtKB-EC"/>
</dbReference>
<dbReference type="OrthoDB" id="1700726at2759"/>
<dbReference type="InterPro" id="IPR000873">
    <property type="entry name" value="AMP-dep_synth/lig_dom"/>
</dbReference>
<protein>
    <recommendedName>
        <fullName evidence="4">long-chain-fatty-acid--CoA ligase</fullName>
        <ecNumber evidence="4">6.2.1.3</ecNumber>
    </recommendedName>
</protein>
<name>A0A0K2V5Z2_LEPSM</name>
<dbReference type="AlphaFoldDB" id="A0A0K2V5Z2"/>
<evidence type="ECO:0000256" key="3">
    <source>
        <dbReference type="ARBA" id="ARBA00023098"/>
    </source>
</evidence>
<reference evidence="6" key="1">
    <citation type="submission" date="2014-05" db="EMBL/GenBank/DDBJ databases">
        <authorList>
            <person name="Chronopoulou M."/>
        </authorList>
    </citation>
    <scope>NUCLEOTIDE SEQUENCE</scope>
    <source>
        <tissue evidence="6">Whole organism</tissue>
    </source>
</reference>
<accession>A0A0K2V5Z2</accession>
<sequence>MSNDKIISYSTEKIEDAKEYTTTLPDGSVIIRRKKDDLQPMSVPSFVKHNCLKGGSQIAMAIKRNGDWMRWTYSQYYREIRLAAKAFIKLGLKPFHTVSIYSFNCPEWMISNLGAIFAGGFATGLYPSNSASMNEYLMNNSRCQILVVENNHVLQKVQPILENIKHLLKVVVIEEDGFIADKLSILWRDLIELGKTEEEDQLKQRLHNIAANQCCSIIYTSGTTGNPKGVMISHDMLTYTAKTVVEKHGWTKKISIVSYLPLSHIAANALDIYVVICCRGELYFADKSALKGSLVRTLKEVRPTVFFGVPRVYEKFQEGIEEKISKLKKSQKFITNILKDAAFCYNTTGNKKFIKNLGNQMLYKKIKDSLGLDQCQEFSCGGAPLMPTTTDFFLSLDIVIKVAYGLSECGIFSDFAPSEYKKGTCGSIFPSTQGKFIKKLDENMDGELCIKGRCVMMGYLYNKDATKESFDEDGYFHTGDLGFVDKDGFYSITGRKKELLITAGGENIAPILIEDNIKNFLPVLSNVVAIGDLKKFISVFLTFKVNSDTNGQPSTELSNSVKEWCHSLGYEASTVTNIIRDQPPEVMSAIQKGIDMANEIAVSNAARVKKWSLIPRELSMDNGEMGPTLKLKRNEFSKIHCKQINNLYA</sequence>
<dbReference type="InterPro" id="IPR020845">
    <property type="entry name" value="AMP-binding_CS"/>
</dbReference>
<evidence type="ECO:0000313" key="6">
    <source>
        <dbReference type="EMBL" id="CDW45968.1"/>
    </source>
</evidence>
<dbReference type="EC" id="6.2.1.3" evidence="4"/>
<dbReference type="PANTHER" id="PTHR43272:SF32">
    <property type="entry name" value="AMP-DEPENDENT SYNTHETASE_LIGASE DOMAIN-CONTAINING PROTEIN"/>
    <property type="match status" value="1"/>
</dbReference>
<evidence type="ECO:0000259" key="5">
    <source>
        <dbReference type="Pfam" id="PF00501"/>
    </source>
</evidence>
<evidence type="ECO:0000256" key="2">
    <source>
        <dbReference type="ARBA" id="ARBA00022832"/>
    </source>
</evidence>
<organism evidence="6">
    <name type="scientific">Lepeophtheirus salmonis</name>
    <name type="common">Salmon louse</name>
    <name type="synonym">Caligus salmonis</name>
    <dbReference type="NCBI Taxonomy" id="72036"/>
    <lineage>
        <taxon>Eukaryota</taxon>
        <taxon>Metazoa</taxon>
        <taxon>Ecdysozoa</taxon>
        <taxon>Arthropoda</taxon>
        <taxon>Crustacea</taxon>
        <taxon>Multicrustacea</taxon>
        <taxon>Hexanauplia</taxon>
        <taxon>Copepoda</taxon>
        <taxon>Siphonostomatoida</taxon>
        <taxon>Caligidae</taxon>
        <taxon>Lepeophtheirus</taxon>
    </lineage>
</organism>
<keyword evidence="1" id="KW-0436">Ligase</keyword>
<gene>
    <name evidence="6" type="primary">ACSBG2</name>
</gene>
<dbReference type="GO" id="GO:0005783">
    <property type="term" value="C:endoplasmic reticulum"/>
    <property type="evidence" value="ECO:0007669"/>
    <property type="project" value="TreeGrafter"/>
</dbReference>
<dbReference type="Pfam" id="PF00501">
    <property type="entry name" value="AMP-binding"/>
    <property type="match status" value="1"/>
</dbReference>
<evidence type="ECO:0000256" key="1">
    <source>
        <dbReference type="ARBA" id="ARBA00022598"/>
    </source>
</evidence>
<dbReference type="GO" id="GO:0016020">
    <property type="term" value="C:membrane"/>
    <property type="evidence" value="ECO:0007669"/>
    <property type="project" value="TreeGrafter"/>
</dbReference>
<proteinExistence type="predicted"/>
<keyword evidence="2" id="KW-0276">Fatty acid metabolism</keyword>
<evidence type="ECO:0000256" key="4">
    <source>
        <dbReference type="ARBA" id="ARBA00026121"/>
    </source>
</evidence>
<dbReference type="PANTHER" id="PTHR43272">
    <property type="entry name" value="LONG-CHAIN-FATTY-ACID--COA LIGASE"/>
    <property type="match status" value="1"/>
</dbReference>
<keyword evidence="3" id="KW-0443">Lipid metabolism</keyword>
<dbReference type="SUPFAM" id="SSF56801">
    <property type="entry name" value="Acetyl-CoA synthetase-like"/>
    <property type="match status" value="1"/>
</dbReference>
<dbReference type="InterPro" id="IPR042099">
    <property type="entry name" value="ANL_N_sf"/>
</dbReference>